<keyword evidence="4" id="KW-1185">Reference proteome</keyword>
<sequence>MHTIVMTGATSGFGAQAARAMTERDDRQLIIGSRSTPPDPSEDVLELDVTDLDSVRRFAAAVVRRIDPHGIDALVLNAGIILADDTSRTAAGIETTFCANHLAPYLIARLLLPHLAEGGRMVFTTSGTHDPATGAGLAVPRHADAELLAHPERDPNRHTIPAQAGQHAYTASKLCTVLTVRALNALPDSVSRSISAIAFDPGQVFGTGLARDLGRLRRTAWSVLGTPVGAPLRRLSPTLNSRAQAGAALARLALGSTSPPDGHHRYAALRRGQITWIEPSELARRDDVAEALWSASARMVGMQASLT</sequence>
<dbReference type="Gene3D" id="3.40.50.720">
    <property type="entry name" value="NAD(P)-binding Rossmann-like Domain"/>
    <property type="match status" value="1"/>
</dbReference>
<evidence type="ECO:0000313" key="3">
    <source>
        <dbReference type="EMBL" id="MEE3848798.1"/>
    </source>
</evidence>
<dbReference type="SUPFAM" id="SSF51735">
    <property type="entry name" value="NAD(P)-binding Rossmann-fold domains"/>
    <property type="match status" value="1"/>
</dbReference>
<organism evidence="3 4">
    <name type="scientific">Gordonia sesuvii</name>
    <dbReference type="NCBI Taxonomy" id="3116777"/>
    <lineage>
        <taxon>Bacteria</taxon>
        <taxon>Bacillati</taxon>
        <taxon>Actinomycetota</taxon>
        <taxon>Actinomycetes</taxon>
        <taxon>Mycobacteriales</taxon>
        <taxon>Gordoniaceae</taxon>
        <taxon>Gordonia</taxon>
    </lineage>
</organism>
<dbReference type="RefSeq" id="WP_330430468.1">
    <property type="nucleotide sequence ID" value="NZ_JAZDUF010000001.1"/>
</dbReference>
<dbReference type="EMBL" id="JAZDUF010000001">
    <property type="protein sequence ID" value="MEE3848798.1"/>
    <property type="molecule type" value="Genomic_DNA"/>
</dbReference>
<dbReference type="InterPro" id="IPR002347">
    <property type="entry name" value="SDR_fam"/>
</dbReference>
<keyword evidence="2" id="KW-0560">Oxidoreductase</keyword>
<accession>A0ABU7M7J8</accession>
<comment type="similarity">
    <text evidence="1">Belongs to the short-chain dehydrogenases/reductases (SDR) family.</text>
</comment>
<name>A0ABU7M7J8_9ACTN</name>
<dbReference type="PANTHER" id="PTHR24320:SF148">
    <property type="entry name" value="NAD(P)-BINDING ROSSMANN-FOLD SUPERFAMILY PROTEIN"/>
    <property type="match status" value="1"/>
</dbReference>
<dbReference type="Pfam" id="PF00106">
    <property type="entry name" value="adh_short"/>
    <property type="match status" value="1"/>
</dbReference>
<dbReference type="InterPro" id="IPR036291">
    <property type="entry name" value="NAD(P)-bd_dom_sf"/>
</dbReference>
<proteinExistence type="inferred from homology"/>
<dbReference type="Proteomes" id="UP001347146">
    <property type="component" value="Unassembled WGS sequence"/>
</dbReference>
<evidence type="ECO:0000313" key="4">
    <source>
        <dbReference type="Proteomes" id="UP001347146"/>
    </source>
</evidence>
<evidence type="ECO:0000256" key="2">
    <source>
        <dbReference type="ARBA" id="ARBA00023002"/>
    </source>
</evidence>
<dbReference type="PANTHER" id="PTHR24320">
    <property type="entry name" value="RETINOL DEHYDROGENASE"/>
    <property type="match status" value="1"/>
</dbReference>
<protein>
    <submittedName>
        <fullName evidence="3">SDR family NAD(P)-dependent oxidoreductase</fullName>
    </submittedName>
</protein>
<gene>
    <name evidence="3" type="ORF">VZC37_00535</name>
</gene>
<evidence type="ECO:0000256" key="1">
    <source>
        <dbReference type="ARBA" id="ARBA00006484"/>
    </source>
</evidence>
<reference evidence="3 4" key="1">
    <citation type="submission" date="2024-01" db="EMBL/GenBank/DDBJ databases">
        <title>Draft genome sequence of Gordonia sp. LSe1-13.</title>
        <authorList>
            <person name="Suphannarot A."/>
            <person name="Mingma R."/>
        </authorList>
    </citation>
    <scope>NUCLEOTIDE SEQUENCE [LARGE SCALE GENOMIC DNA]</scope>
    <source>
        <strain evidence="3 4">LSe1-13</strain>
    </source>
</reference>
<comment type="caution">
    <text evidence="3">The sequence shown here is derived from an EMBL/GenBank/DDBJ whole genome shotgun (WGS) entry which is preliminary data.</text>
</comment>